<dbReference type="GeneID" id="66467882"/>
<gene>
    <name evidence="2" type="ORF">DW018_11575</name>
</gene>
<name>A0A415L477_9FIRM</name>
<proteinExistence type="predicted"/>
<feature type="domain" description="Phage head morphogenesis" evidence="1">
    <location>
        <begin position="198"/>
        <end position="301"/>
    </location>
</feature>
<protein>
    <submittedName>
        <fullName evidence="2">Phage head morphogenesis protein</fullName>
    </submittedName>
</protein>
<evidence type="ECO:0000313" key="2">
    <source>
        <dbReference type="EMBL" id="RHL43269.1"/>
    </source>
</evidence>
<organism evidence="2 3">
    <name type="scientific">Eubacterium ventriosum</name>
    <dbReference type="NCBI Taxonomy" id="39496"/>
    <lineage>
        <taxon>Bacteria</taxon>
        <taxon>Bacillati</taxon>
        <taxon>Bacillota</taxon>
        <taxon>Clostridia</taxon>
        <taxon>Eubacteriales</taxon>
        <taxon>Eubacteriaceae</taxon>
        <taxon>Eubacterium</taxon>
    </lineage>
</organism>
<dbReference type="AlphaFoldDB" id="A0A415L477"/>
<evidence type="ECO:0000313" key="3">
    <source>
        <dbReference type="Proteomes" id="UP000283314"/>
    </source>
</evidence>
<dbReference type="InterPro" id="IPR006528">
    <property type="entry name" value="Phage_head_morphogenesis_dom"/>
</dbReference>
<accession>A0A415L477</accession>
<dbReference type="RefSeq" id="WP_118380189.1">
    <property type="nucleotide sequence ID" value="NZ_CABJDQ010000009.1"/>
</dbReference>
<dbReference type="NCBIfam" id="TIGR01641">
    <property type="entry name" value="phageSPP1_gp7"/>
    <property type="match status" value="1"/>
</dbReference>
<reference evidence="2 3" key="1">
    <citation type="submission" date="2018-08" db="EMBL/GenBank/DDBJ databases">
        <title>A genome reference for cultivated species of the human gut microbiota.</title>
        <authorList>
            <person name="Zou Y."/>
            <person name="Xue W."/>
            <person name="Luo G."/>
        </authorList>
    </citation>
    <scope>NUCLEOTIDE SEQUENCE [LARGE SCALE GENOMIC DNA]</scope>
    <source>
        <strain evidence="2 3">AF37-4</strain>
    </source>
</reference>
<sequence length="545" mass="63557">MKNSEYWKNRFVEIEEATHQTSVKKTMGIQEQFDKSQKIIEEKINAWYQRYADNNNMSLLEARKSLNDKELKELKWDVEEYIKKGRENAFSGEWVKELENASARAHISRLEALELQCRQQAETAFGKLNDEVSKHIKDVYKNSYYRTAFEIQKGVGVGSSFATLNDKLIEKVVNKPWLADGKNFSDRIWGNKTQLINQLHTSLSQMCITGAGPDKAISQIASKMNVSKANAGRLVMTESAYFSLAAQKECFKELDVERYEIVATLDGHTSDICQEMDGKVFKMSEYEEGVTAPPFHVNCRSCTAPYFDDEFAKGERIAIDEEGDTYYVPDDITYKEWKNTLKNDRFYEAEKTSSRRENLQVKWNNVNNPEYKRKFSNITSSEGVNNKLYEKAIDILKHRNGTDYEDFYLIDMRSGEVKASQTKVEYTPDIEEELKHNRVWYNKEIKREIRNNPPKTFITIHNHSHNMPPSGGDFKGAFKNNYYAGINICYNGDIYYYKVGKKKFTEKMYDLTVAKYRNRGYNEIEAYEATLNQFVKEYGIKWRKL</sequence>
<evidence type="ECO:0000259" key="1">
    <source>
        <dbReference type="Pfam" id="PF04233"/>
    </source>
</evidence>
<dbReference type="Proteomes" id="UP000283314">
    <property type="component" value="Unassembled WGS sequence"/>
</dbReference>
<comment type="caution">
    <text evidence="2">The sequence shown here is derived from an EMBL/GenBank/DDBJ whole genome shotgun (WGS) entry which is preliminary data.</text>
</comment>
<dbReference type="EMBL" id="QROT01000009">
    <property type="protein sequence ID" value="RHL43269.1"/>
    <property type="molecule type" value="Genomic_DNA"/>
</dbReference>
<dbReference type="Pfam" id="PF04233">
    <property type="entry name" value="Phage_Mu_F"/>
    <property type="match status" value="1"/>
</dbReference>